<dbReference type="Proteomes" id="UP001202328">
    <property type="component" value="Unassembled WGS sequence"/>
</dbReference>
<evidence type="ECO:0000313" key="3">
    <source>
        <dbReference type="EMBL" id="KAI3870155.1"/>
    </source>
</evidence>
<dbReference type="Pfam" id="PF26133">
    <property type="entry name" value="DUF8039"/>
    <property type="match status" value="1"/>
</dbReference>
<feature type="non-terminal residue" evidence="3">
    <location>
        <position position="452"/>
    </location>
</feature>
<gene>
    <name evidence="3" type="ORF">MKW98_011596</name>
</gene>
<reference evidence="3" key="1">
    <citation type="submission" date="2022-04" db="EMBL/GenBank/DDBJ databases">
        <title>A functionally conserved STORR gene fusion in Papaver species that diverged 16.8 million years ago.</title>
        <authorList>
            <person name="Catania T."/>
        </authorList>
    </citation>
    <scope>NUCLEOTIDE SEQUENCE</scope>
    <source>
        <strain evidence="3">S-188037</strain>
    </source>
</reference>
<keyword evidence="4" id="KW-1185">Reference proteome</keyword>
<feature type="compositionally biased region" description="Basic and acidic residues" evidence="1">
    <location>
        <begin position="260"/>
        <end position="274"/>
    </location>
</feature>
<dbReference type="InterPro" id="IPR058352">
    <property type="entry name" value="DUF8039"/>
</dbReference>
<organism evidence="3 4">
    <name type="scientific">Papaver atlanticum</name>
    <dbReference type="NCBI Taxonomy" id="357466"/>
    <lineage>
        <taxon>Eukaryota</taxon>
        <taxon>Viridiplantae</taxon>
        <taxon>Streptophyta</taxon>
        <taxon>Embryophyta</taxon>
        <taxon>Tracheophyta</taxon>
        <taxon>Spermatophyta</taxon>
        <taxon>Magnoliopsida</taxon>
        <taxon>Ranunculales</taxon>
        <taxon>Papaveraceae</taxon>
        <taxon>Papaveroideae</taxon>
        <taxon>Papaver</taxon>
    </lineage>
</organism>
<feature type="compositionally biased region" description="Polar residues" evidence="1">
    <location>
        <begin position="52"/>
        <end position="64"/>
    </location>
</feature>
<feature type="compositionally biased region" description="Polar residues" evidence="1">
    <location>
        <begin position="323"/>
        <end position="342"/>
    </location>
</feature>
<name>A0AAD4S8E2_9MAGN</name>
<accession>A0AAD4S8E2</accession>
<comment type="caution">
    <text evidence="3">The sequence shown here is derived from an EMBL/GenBank/DDBJ whole genome shotgun (WGS) entry which is preliminary data.</text>
</comment>
<feature type="domain" description="DUF8039" evidence="2">
    <location>
        <begin position="370"/>
        <end position="451"/>
    </location>
</feature>
<proteinExistence type="predicted"/>
<protein>
    <recommendedName>
        <fullName evidence="2">DUF8039 domain-containing protein</fullName>
    </recommendedName>
</protein>
<feature type="compositionally biased region" description="Polar residues" evidence="1">
    <location>
        <begin position="1"/>
        <end position="10"/>
    </location>
</feature>
<evidence type="ECO:0000256" key="1">
    <source>
        <dbReference type="SAM" id="MobiDB-lite"/>
    </source>
</evidence>
<feature type="compositionally biased region" description="Basic residues" evidence="1">
    <location>
        <begin position="38"/>
        <end position="51"/>
    </location>
</feature>
<feature type="region of interest" description="Disordered" evidence="1">
    <location>
        <begin position="1"/>
        <end position="133"/>
    </location>
</feature>
<feature type="region of interest" description="Disordered" evidence="1">
    <location>
        <begin position="250"/>
        <end position="279"/>
    </location>
</feature>
<evidence type="ECO:0000259" key="2">
    <source>
        <dbReference type="Pfam" id="PF26133"/>
    </source>
</evidence>
<dbReference type="AlphaFoldDB" id="A0AAD4S8E2"/>
<feature type="compositionally biased region" description="Basic and acidic residues" evidence="1">
    <location>
        <begin position="24"/>
        <end position="36"/>
    </location>
</feature>
<sequence length="452" mass="51670">SHQKFTSQISPRGITGMGKPKVTAMEKNKTSKETLKMKVIKKFAIKMKNKQKTQQSPTDKASPSENLQEEEEQEKENLRTRKAVEEDNSNHVEPDVEEENDNGDDDEPELDNGNSSDNEEGEEGKEAKKKKVVPHQAKENIWKIVTNRFIVPEYYKDYYFSKMGSYLREARSRKPGLVLDALDRLQGEEREKRLDKLMPRTMTVREWEDFVKYVNSAKFRVKRLKMQEVDLQKDQDTTEEIDRVDLWKVGQKQRKGKKPHPGEKLKKAQAEHGADCGSPVTDDILAKAFGEDKKTKGRLKKIGFGATRKKLDGRSSKCVCNGVSPSHRSSPKASNNQEASTSRIVRYNERDTTHTTLSPLRRPNEVQVPERFQACELLSWYKEGEVVAEAKIGETNPQMQIHGLPIGLVAYTVCVMTAYVEDAHVYRPTSEIKYVGEAVGNFITWSKDRISY</sequence>
<feature type="region of interest" description="Disordered" evidence="1">
    <location>
        <begin position="315"/>
        <end position="342"/>
    </location>
</feature>
<evidence type="ECO:0000313" key="4">
    <source>
        <dbReference type="Proteomes" id="UP001202328"/>
    </source>
</evidence>
<dbReference type="EMBL" id="JAJJMB010013193">
    <property type="protein sequence ID" value="KAI3870155.1"/>
    <property type="molecule type" value="Genomic_DNA"/>
</dbReference>
<feature type="compositionally biased region" description="Basic and acidic residues" evidence="1">
    <location>
        <begin position="75"/>
        <end position="94"/>
    </location>
</feature>
<feature type="compositionally biased region" description="Acidic residues" evidence="1">
    <location>
        <begin position="95"/>
        <end position="110"/>
    </location>
</feature>